<dbReference type="Proteomes" id="UP000322234">
    <property type="component" value="Unassembled WGS sequence"/>
</dbReference>
<evidence type="ECO:0000256" key="9">
    <source>
        <dbReference type="ARBA" id="ARBA00023163"/>
    </source>
</evidence>
<gene>
    <name evidence="16" type="ORF">E5288_WYG015306</name>
</gene>
<dbReference type="SUPFAM" id="SSF57716">
    <property type="entry name" value="Glucocorticoid receptor-like (DNA-binding domain)"/>
    <property type="match status" value="1"/>
</dbReference>
<keyword evidence="10 12" id="KW-0675">Receptor</keyword>
<proteinExistence type="inferred from homology"/>
<feature type="domain" description="Nuclear receptor" evidence="14">
    <location>
        <begin position="132"/>
        <end position="207"/>
    </location>
</feature>
<feature type="region of interest" description="Disordered" evidence="13">
    <location>
        <begin position="1"/>
        <end position="24"/>
    </location>
</feature>
<dbReference type="PRINTS" id="PR01282">
    <property type="entry name" value="COUPTNFACTOR"/>
</dbReference>
<evidence type="ECO:0000259" key="15">
    <source>
        <dbReference type="PROSITE" id="PS51843"/>
    </source>
</evidence>
<evidence type="ECO:0000256" key="13">
    <source>
        <dbReference type="SAM" id="MobiDB-lite"/>
    </source>
</evidence>
<dbReference type="PROSITE" id="PS00031">
    <property type="entry name" value="NUCLEAR_REC_DBD_1"/>
    <property type="match status" value="1"/>
</dbReference>
<dbReference type="Pfam" id="PF00105">
    <property type="entry name" value="zf-C4"/>
    <property type="match status" value="1"/>
</dbReference>
<evidence type="ECO:0000256" key="7">
    <source>
        <dbReference type="ARBA" id="ARBA00023125"/>
    </source>
</evidence>
<keyword evidence="7 12" id="KW-0238">DNA-binding</keyword>
<name>A0A6B0RFW1_9CETA</name>
<evidence type="ECO:0000313" key="16">
    <source>
        <dbReference type="EMBL" id="MXQ87901.1"/>
    </source>
</evidence>
<dbReference type="GO" id="GO:0003700">
    <property type="term" value="F:DNA-binding transcription factor activity"/>
    <property type="evidence" value="ECO:0007669"/>
    <property type="project" value="InterPro"/>
</dbReference>
<dbReference type="SUPFAM" id="SSF48508">
    <property type="entry name" value="Nuclear receptor ligand-binding domain"/>
    <property type="match status" value="1"/>
</dbReference>
<dbReference type="InterPro" id="IPR035500">
    <property type="entry name" value="NHR-like_dom_sf"/>
</dbReference>
<dbReference type="Pfam" id="PF00104">
    <property type="entry name" value="Hormone_recep"/>
    <property type="match status" value="1"/>
</dbReference>
<dbReference type="InterPro" id="IPR001723">
    <property type="entry name" value="Nuclear_hrmn_rcpt"/>
</dbReference>
<keyword evidence="5 12" id="KW-0862">Zinc</keyword>
<comment type="similarity">
    <text evidence="2">Belongs to the nuclear hormone receptor family. NR2 subfamily.</text>
</comment>
<keyword evidence="6 12" id="KW-0805">Transcription regulation</keyword>
<dbReference type="Gene3D" id="3.30.50.10">
    <property type="entry name" value="Erythroid Transcription Factor GATA-1, subunit A"/>
    <property type="match status" value="1"/>
</dbReference>
<feature type="domain" description="NR LBD" evidence="15">
    <location>
        <begin position="233"/>
        <end position="459"/>
    </location>
</feature>
<sequence length="472" mass="52544">MADEGTAAITLEPRRAPDGLSGTRRQVTHFTPVQGGPERESPTYQDTDLDLGLSLQKISRKWLTIKHRTITKFVRSRIGNTLLTPPTDGLGLLSTSEVAIEELTTLLLTIIGAFFGGDKGQGPPGSGQSQQHIECVVCGDKSSGKHYGQFTCEGCKSFFKRSVRRNLTYTCRANRNCPIDQHHRNQCQYCRLKKCLKVGMRREAVQRGRMPPTQPNPGQYALTNGDPLNGHCYLSGYISLLLRAEPYPTSRYGSQCMQPNNIMGIENICELAARLLFSAVEWARNIPFFPDLQITDQVSLLRLTWSELFVLNAAQCSMPLHVAPLLAAAGLHASPMSADRVVAFMDHIRIFQEQVEKLKALHVDSAEYSCLKAIVLFTSDACGLSDAAHIESLQEKSQCALEEYVRSQYPNQPSRFGKLLLRLPSLRTVSSSVIEQLFFVRLVGKTPIETLIRDMLLSGSSFNWPYMSIQCS</sequence>
<keyword evidence="11 12" id="KW-0539">Nucleus</keyword>
<evidence type="ECO:0000256" key="2">
    <source>
        <dbReference type="ARBA" id="ARBA00006421"/>
    </source>
</evidence>
<dbReference type="PRINTS" id="PR00047">
    <property type="entry name" value="STROIDFINGER"/>
</dbReference>
<dbReference type="PROSITE" id="PS51030">
    <property type="entry name" value="NUCLEAR_REC_DBD_2"/>
    <property type="match status" value="1"/>
</dbReference>
<dbReference type="PRINTS" id="PR00398">
    <property type="entry name" value="STRDHORMONER"/>
</dbReference>
<evidence type="ECO:0000256" key="1">
    <source>
        <dbReference type="ARBA" id="ARBA00004123"/>
    </source>
</evidence>
<dbReference type="GO" id="GO:0008270">
    <property type="term" value="F:zinc ion binding"/>
    <property type="evidence" value="ECO:0007669"/>
    <property type="project" value="UniProtKB-KW"/>
</dbReference>
<dbReference type="CDD" id="cd06958">
    <property type="entry name" value="NR_DBD_COUP_TF"/>
    <property type="match status" value="1"/>
</dbReference>
<reference evidence="16" key="1">
    <citation type="submission" date="2019-10" db="EMBL/GenBank/DDBJ databases">
        <title>The sequence and de novo assembly of the wild yak genome.</title>
        <authorList>
            <person name="Liu Y."/>
        </authorList>
    </citation>
    <scope>NUCLEOTIDE SEQUENCE [LARGE SCALE GENOMIC DNA]</scope>
    <source>
        <strain evidence="16">WY2019</strain>
    </source>
</reference>
<evidence type="ECO:0000256" key="12">
    <source>
        <dbReference type="RuleBase" id="RU004334"/>
    </source>
</evidence>
<dbReference type="InterPro" id="IPR013088">
    <property type="entry name" value="Znf_NHR/GATA"/>
</dbReference>
<evidence type="ECO:0000256" key="3">
    <source>
        <dbReference type="ARBA" id="ARBA00022723"/>
    </source>
</evidence>
<evidence type="ECO:0000313" key="17">
    <source>
        <dbReference type="Proteomes" id="UP000322234"/>
    </source>
</evidence>
<evidence type="ECO:0000256" key="10">
    <source>
        <dbReference type="ARBA" id="ARBA00023170"/>
    </source>
</evidence>
<keyword evidence="3 12" id="KW-0479">Metal-binding</keyword>
<accession>A0A6B0RFW1</accession>
<dbReference type="SMART" id="SM00399">
    <property type="entry name" value="ZnF_C4"/>
    <property type="match status" value="1"/>
</dbReference>
<keyword evidence="8" id="KW-0010">Activator</keyword>
<keyword evidence="4 12" id="KW-0863">Zinc-finger</keyword>
<dbReference type="EMBL" id="VBQZ03000041">
    <property type="protein sequence ID" value="MXQ87901.1"/>
    <property type="molecule type" value="Genomic_DNA"/>
</dbReference>
<evidence type="ECO:0008006" key="18">
    <source>
        <dbReference type="Google" id="ProtNLM"/>
    </source>
</evidence>
<evidence type="ECO:0000256" key="11">
    <source>
        <dbReference type="ARBA" id="ARBA00023242"/>
    </source>
</evidence>
<dbReference type="InterPro" id="IPR050274">
    <property type="entry name" value="Nuclear_hormone_rcpt_NR2"/>
</dbReference>
<dbReference type="FunFam" id="1.10.565.10:FF:000003">
    <property type="entry name" value="Coup transcription factor 2 isoform 1"/>
    <property type="match status" value="1"/>
</dbReference>
<dbReference type="GO" id="GO:0005634">
    <property type="term" value="C:nucleus"/>
    <property type="evidence" value="ECO:0007669"/>
    <property type="project" value="UniProtKB-SubCell"/>
</dbReference>
<evidence type="ECO:0000256" key="8">
    <source>
        <dbReference type="ARBA" id="ARBA00023159"/>
    </source>
</evidence>
<evidence type="ECO:0000256" key="6">
    <source>
        <dbReference type="ARBA" id="ARBA00023015"/>
    </source>
</evidence>
<dbReference type="PANTHER" id="PTHR24083">
    <property type="entry name" value="NUCLEAR HORMONE RECEPTOR"/>
    <property type="match status" value="1"/>
</dbReference>
<dbReference type="PROSITE" id="PS51843">
    <property type="entry name" value="NR_LBD"/>
    <property type="match status" value="1"/>
</dbReference>
<organism evidence="16 17">
    <name type="scientific">Bos mutus</name>
    <name type="common">wild yak</name>
    <dbReference type="NCBI Taxonomy" id="72004"/>
    <lineage>
        <taxon>Eukaryota</taxon>
        <taxon>Metazoa</taxon>
        <taxon>Chordata</taxon>
        <taxon>Craniata</taxon>
        <taxon>Vertebrata</taxon>
        <taxon>Euteleostomi</taxon>
        <taxon>Mammalia</taxon>
        <taxon>Eutheria</taxon>
        <taxon>Laurasiatheria</taxon>
        <taxon>Artiodactyla</taxon>
        <taxon>Ruminantia</taxon>
        <taxon>Pecora</taxon>
        <taxon>Bovidae</taxon>
        <taxon>Bovinae</taxon>
        <taxon>Bos</taxon>
    </lineage>
</organism>
<comment type="caution">
    <text evidence="16">The sequence shown here is derived from an EMBL/GenBank/DDBJ whole genome shotgun (WGS) entry which is preliminary data.</text>
</comment>
<dbReference type="InterPro" id="IPR001628">
    <property type="entry name" value="Znf_hrmn_rcpt"/>
</dbReference>
<dbReference type="Gene3D" id="1.10.565.10">
    <property type="entry name" value="Retinoid X Receptor"/>
    <property type="match status" value="1"/>
</dbReference>
<dbReference type="AlphaFoldDB" id="A0A6B0RFW1"/>
<dbReference type="SMART" id="SM00430">
    <property type="entry name" value="HOLI"/>
    <property type="match status" value="1"/>
</dbReference>
<evidence type="ECO:0000256" key="5">
    <source>
        <dbReference type="ARBA" id="ARBA00022833"/>
    </source>
</evidence>
<protein>
    <recommendedName>
        <fullName evidence="18">COUP transcription factor 1</fullName>
    </recommendedName>
</protein>
<evidence type="ECO:0000256" key="4">
    <source>
        <dbReference type="ARBA" id="ARBA00022771"/>
    </source>
</evidence>
<dbReference type="InterPro" id="IPR000536">
    <property type="entry name" value="Nucl_hrmn_rcpt_lig-bd"/>
</dbReference>
<dbReference type="FunFam" id="3.30.50.10:FF:000016">
    <property type="entry name" value="Nuclear receptor subfamily 2 group F member 1"/>
    <property type="match status" value="1"/>
</dbReference>
<dbReference type="CDD" id="cd06948">
    <property type="entry name" value="NR_LBD_COUP-TF"/>
    <property type="match status" value="1"/>
</dbReference>
<comment type="subcellular location">
    <subcellularLocation>
        <location evidence="1 12">Nucleus</location>
    </subcellularLocation>
</comment>
<evidence type="ECO:0000259" key="14">
    <source>
        <dbReference type="PROSITE" id="PS51030"/>
    </source>
</evidence>
<keyword evidence="9 12" id="KW-0804">Transcription</keyword>
<dbReference type="GO" id="GO:0043565">
    <property type="term" value="F:sequence-specific DNA binding"/>
    <property type="evidence" value="ECO:0007669"/>
    <property type="project" value="InterPro"/>
</dbReference>
<keyword evidence="17" id="KW-1185">Reference proteome</keyword>